<accession>A0A0C3F5L8</accession>
<evidence type="ECO:0000256" key="1">
    <source>
        <dbReference type="ARBA" id="ARBA00022737"/>
    </source>
</evidence>
<feature type="non-terminal residue" evidence="3">
    <location>
        <position position="1"/>
    </location>
</feature>
<proteinExistence type="predicted"/>
<dbReference type="InterPro" id="IPR056884">
    <property type="entry name" value="NPHP3-like_N"/>
</dbReference>
<dbReference type="Pfam" id="PF24883">
    <property type="entry name" value="NPHP3_N"/>
    <property type="match status" value="1"/>
</dbReference>
<evidence type="ECO:0000313" key="3">
    <source>
        <dbReference type="EMBL" id="KIM75151.1"/>
    </source>
</evidence>
<dbReference type="OrthoDB" id="4760524at2759"/>
<name>A0A0C3F5L8_PILCF</name>
<dbReference type="EMBL" id="KN833050">
    <property type="protein sequence ID" value="KIM75151.1"/>
    <property type="molecule type" value="Genomic_DNA"/>
</dbReference>
<feature type="domain" description="Nephrocystin 3-like N-terminal" evidence="2">
    <location>
        <begin position="18"/>
        <end position="177"/>
    </location>
</feature>
<dbReference type="InParanoid" id="A0A0C3F5L8"/>
<dbReference type="AlphaFoldDB" id="A0A0C3F5L8"/>
<dbReference type="Proteomes" id="UP000054166">
    <property type="component" value="Unassembled WGS sequence"/>
</dbReference>
<keyword evidence="1" id="KW-0677">Repeat</keyword>
<keyword evidence="4" id="KW-1185">Reference proteome</keyword>
<dbReference type="InterPro" id="IPR027417">
    <property type="entry name" value="P-loop_NTPase"/>
</dbReference>
<dbReference type="HOGENOM" id="CLU_000288_6_10_1"/>
<dbReference type="Gene3D" id="3.40.50.300">
    <property type="entry name" value="P-loop containing nucleotide triphosphate hydrolases"/>
    <property type="match status" value="1"/>
</dbReference>
<protein>
    <recommendedName>
        <fullName evidence="2">Nephrocystin 3-like N-terminal domain-containing protein</fullName>
    </recommendedName>
</protein>
<dbReference type="SUPFAM" id="SSF52540">
    <property type="entry name" value="P-loop containing nucleoside triphosphate hydrolases"/>
    <property type="match status" value="1"/>
</dbReference>
<dbReference type="PANTHER" id="PTHR10039:SF14">
    <property type="entry name" value="NACHT DOMAIN-CONTAINING PROTEIN"/>
    <property type="match status" value="1"/>
</dbReference>
<evidence type="ECO:0000313" key="4">
    <source>
        <dbReference type="Proteomes" id="UP000054166"/>
    </source>
</evidence>
<reference evidence="3 4" key="1">
    <citation type="submission" date="2014-04" db="EMBL/GenBank/DDBJ databases">
        <authorList>
            <consortium name="DOE Joint Genome Institute"/>
            <person name="Kuo A."/>
            <person name="Tarkka M."/>
            <person name="Buscot F."/>
            <person name="Kohler A."/>
            <person name="Nagy L.G."/>
            <person name="Floudas D."/>
            <person name="Copeland A."/>
            <person name="Barry K.W."/>
            <person name="Cichocki N."/>
            <person name="Veneault-Fourrey C."/>
            <person name="LaButti K."/>
            <person name="Lindquist E.A."/>
            <person name="Lipzen A."/>
            <person name="Lundell T."/>
            <person name="Morin E."/>
            <person name="Murat C."/>
            <person name="Sun H."/>
            <person name="Tunlid A."/>
            <person name="Henrissat B."/>
            <person name="Grigoriev I.V."/>
            <person name="Hibbett D.S."/>
            <person name="Martin F."/>
            <person name="Nordberg H.P."/>
            <person name="Cantor M.N."/>
            <person name="Hua S.X."/>
        </authorList>
    </citation>
    <scope>NUCLEOTIDE SEQUENCE [LARGE SCALE GENOMIC DNA]</scope>
    <source>
        <strain evidence="3 4">F 1598</strain>
    </source>
</reference>
<sequence length="390" mass="43504">PIAKCLQGTHEQLIATIIGWIDGDMDHLICWLNGPAGSGKSAVSQTVAELCDASGRLAASFFFLQGAGDRSRIAGLIPTLAYQLSISIPTTKPFIQLVLHTDPLIVRQALRHQFKKLVIKPILTVTDTNTTMTPMIIFVDALDECDNRELMAEFIEIIADAYRENCRLPLRVFFTSRVEEHLRKKLEAPAACSVIYLLALQDFDAANDIRKFFRHRFATIYEENHRLMRDVPWPWPSHTDLAALVRKASGSFIFAFTLINFVDDGADLPHQKLPIALAAHAGLDPLYTEVLSTAPRGEVLKRVIGTILLLKSDLSITSLGHLLQLNTAHLLQTLLGVQSILMIPGNDDEPVRLFHTSLRDFLMSKPRSGGFFIDPPARHLDILLDCLNSW</sequence>
<reference evidence="4" key="2">
    <citation type="submission" date="2015-01" db="EMBL/GenBank/DDBJ databases">
        <title>Evolutionary Origins and Diversification of the Mycorrhizal Mutualists.</title>
        <authorList>
            <consortium name="DOE Joint Genome Institute"/>
            <consortium name="Mycorrhizal Genomics Consortium"/>
            <person name="Kohler A."/>
            <person name="Kuo A."/>
            <person name="Nagy L.G."/>
            <person name="Floudas D."/>
            <person name="Copeland A."/>
            <person name="Barry K.W."/>
            <person name="Cichocki N."/>
            <person name="Veneault-Fourrey C."/>
            <person name="LaButti K."/>
            <person name="Lindquist E.A."/>
            <person name="Lipzen A."/>
            <person name="Lundell T."/>
            <person name="Morin E."/>
            <person name="Murat C."/>
            <person name="Riley R."/>
            <person name="Ohm R."/>
            <person name="Sun H."/>
            <person name="Tunlid A."/>
            <person name="Henrissat B."/>
            <person name="Grigoriev I.V."/>
            <person name="Hibbett D.S."/>
            <person name="Martin F."/>
        </authorList>
    </citation>
    <scope>NUCLEOTIDE SEQUENCE [LARGE SCALE GENOMIC DNA]</scope>
    <source>
        <strain evidence="4">F 1598</strain>
    </source>
</reference>
<evidence type="ECO:0000259" key="2">
    <source>
        <dbReference type="Pfam" id="PF24883"/>
    </source>
</evidence>
<organism evidence="3 4">
    <name type="scientific">Piloderma croceum (strain F 1598)</name>
    <dbReference type="NCBI Taxonomy" id="765440"/>
    <lineage>
        <taxon>Eukaryota</taxon>
        <taxon>Fungi</taxon>
        <taxon>Dikarya</taxon>
        <taxon>Basidiomycota</taxon>
        <taxon>Agaricomycotina</taxon>
        <taxon>Agaricomycetes</taxon>
        <taxon>Agaricomycetidae</taxon>
        <taxon>Atheliales</taxon>
        <taxon>Atheliaceae</taxon>
        <taxon>Piloderma</taxon>
    </lineage>
</organism>
<dbReference type="PANTHER" id="PTHR10039">
    <property type="entry name" value="AMELOGENIN"/>
    <property type="match status" value="1"/>
</dbReference>
<dbReference type="STRING" id="765440.A0A0C3F5L8"/>
<gene>
    <name evidence="3" type="ORF">PILCRDRAFT_79283</name>
</gene>